<accession>A0AAV4JSM1</accession>
<evidence type="ECO:0000313" key="2">
    <source>
        <dbReference type="Proteomes" id="UP000762676"/>
    </source>
</evidence>
<reference evidence="1 2" key="1">
    <citation type="journal article" date="2021" name="Elife">
        <title>Chloroplast acquisition without the gene transfer in kleptoplastic sea slugs, Plakobranchus ocellatus.</title>
        <authorList>
            <person name="Maeda T."/>
            <person name="Takahashi S."/>
            <person name="Yoshida T."/>
            <person name="Shimamura S."/>
            <person name="Takaki Y."/>
            <person name="Nagai Y."/>
            <person name="Toyoda A."/>
            <person name="Suzuki Y."/>
            <person name="Arimoto A."/>
            <person name="Ishii H."/>
            <person name="Satoh N."/>
            <person name="Nishiyama T."/>
            <person name="Hasebe M."/>
            <person name="Maruyama T."/>
            <person name="Minagawa J."/>
            <person name="Obokata J."/>
            <person name="Shigenobu S."/>
        </authorList>
    </citation>
    <scope>NUCLEOTIDE SEQUENCE [LARGE SCALE GENOMIC DNA]</scope>
</reference>
<proteinExistence type="predicted"/>
<organism evidence="1 2">
    <name type="scientific">Elysia marginata</name>
    <dbReference type="NCBI Taxonomy" id="1093978"/>
    <lineage>
        <taxon>Eukaryota</taxon>
        <taxon>Metazoa</taxon>
        <taxon>Spiralia</taxon>
        <taxon>Lophotrochozoa</taxon>
        <taxon>Mollusca</taxon>
        <taxon>Gastropoda</taxon>
        <taxon>Heterobranchia</taxon>
        <taxon>Euthyneura</taxon>
        <taxon>Panpulmonata</taxon>
        <taxon>Sacoglossa</taxon>
        <taxon>Placobranchoidea</taxon>
        <taxon>Plakobranchidae</taxon>
        <taxon>Elysia</taxon>
    </lineage>
</organism>
<dbReference type="EMBL" id="BMAT01007037">
    <property type="protein sequence ID" value="GFS24725.1"/>
    <property type="molecule type" value="Genomic_DNA"/>
</dbReference>
<name>A0AAV4JSM1_9GAST</name>
<comment type="caution">
    <text evidence="1">The sequence shown here is derived from an EMBL/GenBank/DDBJ whole genome shotgun (WGS) entry which is preliminary data.</text>
</comment>
<evidence type="ECO:0000313" key="1">
    <source>
        <dbReference type="EMBL" id="GFS24725.1"/>
    </source>
</evidence>
<dbReference type="Proteomes" id="UP000762676">
    <property type="component" value="Unassembled WGS sequence"/>
</dbReference>
<keyword evidence="2" id="KW-1185">Reference proteome</keyword>
<protein>
    <submittedName>
        <fullName evidence="1">Uncharacterized protein</fullName>
    </submittedName>
</protein>
<gene>
    <name evidence="1" type="ORF">ElyMa_003423100</name>
</gene>
<sequence>MDDFSLFDDVKGFRVPSGPFVICGAHKTCDDLRSNRGQFVSWRDVRLHPILHFIYHTSNHEEEEAEISTPVMRCYLSSGISVLTGLILQRWHIK</sequence>
<dbReference type="AlphaFoldDB" id="A0AAV4JSM1"/>